<comment type="caution">
    <text evidence="1">The sequence shown here is derived from an EMBL/GenBank/DDBJ whole genome shotgun (WGS) entry which is preliminary data.</text>
</comment>
<keyword evidence="2" id="KW-1185">Reference proteome</keyword>
<reference evidence="1 2" key="1">
    <citation type="journal article" date="2024" name="Chem. Sci.">
        <title>Discovery of a lagriamide polyketide by integrated genome mining, isotopic labeling, and untargeted metabolomics.</title>
        <authorList>
            <person name="Fergusson C.H."/>
            <person name="Saulog J."/>
            <person name="Paulo B.S."/>
            <person name="Wilson D.M."/>
            <person name="Liu D.Y."/>
            <person name="Morehouse N.J."/>
            <person name="Waterworth S."/>
            <person name="Barkei J."/>
            <person name="Gray C.A."/>
            <person name="Kwan J.C."/>
            <person name="Eustaquio A.S."/>
            <person name="Linington R.G."/>
        </authorList>
    </citation>
    <scope>NUCLEOTIDE SEQUENCE [LARGE SCALE GENOMIC DNA]</scope>
    <source>
        <strain evidence="1 2">RL17-338-BIF-B</strain>
    </source>
</reference>
<dbReference type="Gene3D" id="2.120.10.30">
    <property type="entry name" value="TolB, C-terminal domain"/>
    <property type="match status" value="1"/>
</dbReference>
<dbReference type="InterPro" id="IPR011659">
    <property type="entry name" value="WD40"/>
</dbReference>
<proteinExistence type="predicted"/>
<sequence length="237" mass="25722">MREHDDNQSAGPTGIRVLRMKHPTTLLGAVLLLAMCEAPHAYATSVKVDGGNIIMIDDTGSARPLTTGGLDSDPVRSPDHLSIVFVRRTPHRMVDTASGAQSADEIWVMHIDGTAQRRLVEGAGAEDPKRVLAALSSPSFSPDGQTVYFMSAAWVTSSSIHSVELSSGKERFVTDGNSLEVIPAGKYRGDLIVNKHKYWLASGSYDWYWLVSPAGKEIAPIGPDDESVEEFRSLFVK</sequence>
<name>A0ABV1LJL5_9BURK</name>
<dbReference type="Pfam" id="PF07676">
    <property type="entry name" value="PD40"/>
    <property type="match status" value="1"/>
</dbReference>
<organism evidence="1 2">
    <name type="scientific">Paraburkholderia acidicola</name>
    <dbReference type="NCBI Taxonomy" id="1912599"/>
    <lineage>
        <taxon>Bacteria</taxon>
        <taxon>Pseudomonadati</taxon>
        <taxon>Pseudomonadota</taxon>
        <taxon>Betaproteobacteria</taxon>
        <taxon>Burkholderiales</taxon>
        <taxon>Burkholderiaceae</taxon>
        <taxon>Paraburkholderia</taxon>
    </lineage>
</organism>
<dbReference type="InterPro" id="IPR011042">
    <property type="entry name" value="6-blade_b-propeller_TolB-like"/>
</dbReference>
<dbReference type="RefSeq" id="WP_349541948.1">
    <property type="nucleotide sequence ID" value="NZ_JAOALG010000001.1"/>
</dbReference>
<accession>A0ABV1LJL5</accession>
<dbReference type="SUPFAM" id="SSF69304">
    <property type="entry name" value="Tricorn protease N-terminal domain"/>
    <property type="match status" value="1"/>
</dbReference>
<evidence type="ECO:0000313" key="1">
    <source>
        <dbReference type="EMBL" id="MEQ5839474.1"/>
    </source>
</evidence>
<gene>
    <name evidence="1" type="ORF">N0A02_08515</name>
</gene>
<dbReference type="EMBL" id="JAOALG010000001">
    <property type="protein sequence ID" value="MEQ5839474.1"/>
    <property type="molecule type" value="Genomic_DNA"/>
</dbReference>
<dbReference type="Proteomes" id="UP001469089">
    <property type="component" value="Unassembled WGS sequence"/>
</dbReference>
<evidence type="ECO:0008006" key="3">
    <source>
        <dbReference type="Google" id="ProtNLM"/>
    </source>
</evidence>
<protein>
    <recommendedName>
        <fullName evidence="3">WD40 repeat protein</fullName>
    </recommendedName>
</protein>
<evidence type="ECO:0000313" key="2">
    <source>
        <dbReference type="Proteomes" id="UP001469089"/>
    </source>
</evidence>